<proteinExistence type="predicted"/>
<dbReference type="AlphaFoldDB" id="A0A8B9IWF3"/>
<protein>
    <submittedName>
        <fullName evidence="1">Uncharacterized protein</fullName>
    </submittedName>
</protein>
<accession>A0A8B9IWF3</accession>
<dbReference type="Ensembl" id="ENSACOT00000011476.1">
    <property type="protein sequence ID" value="ENSACOP00000011082.1"/>
    <property type="gene ID" value="ENSACOG00000007700.1"/>
</dbReference>
<sequence length="100" mass="11711">MCTFPDGILVFLEGTDSLLLKSTCRILNQNSGLPSTLLSLIFENKQRLPETGRFIDILRYLYSCEKFYNADNFLNQWKFLQKKYSPVFFIKYLKKLVNVG</sequence>
<dbReference type="Proteomes" id="UP000694522">
    <property type="component" value="Unplaced"/>
</dbReference>
<name>A0A8B9IWF3_9PSIT</name>
<evidence type="ECO:0000313" key="1">
    <source>
        <dbReference type="Ensembl" id="ENSACOP00000011082.1"/>
    </source>
</evidence>
<evidence type="ECO:0000313" key="2">
    <source>
        <dbReference type="Proteomes" id="UP000694522"/>
    </source>
</evidence>
<reference evidence="1" key="2">
    <citation type="submission" date="2025-09" db="UniProtKB">
        <authorList>
            <consortium name="Ensembl"/>
        </authorList>
    </citation>
    <scope>IDENTIFICATION</scope>
</reference>
<reference evidence="1" key="1">
    <citation type="submission" date="2025-08" db="UniProtKB">
        <authorList>
            <consortium name="Ensembl"/>
        </authorList>
    </citation>
    <scope>IDENTIFICATION</scope>
</reference>
<organism evidence="1 2">
    <name type="scientific">Amazona collaria</name>
    <name type="common">yellow-billed parrot</name>
    <dbReference type="NCBI Taxonomy" id="241587"/>
    <lineage>
        <taxon>Eukaryota</taxon>
        <taxon>Metazoa</taxon>
        <taxon>Chordata</taxon>
        <taxon>Craniata</taxon>
        <taxon>Vertebrata</taxon>
        <taxon>Euteleostomi</taxon>
        <taxon>Archelosauria</taxon>
        <taxon>Archosauria</taxon>
        <taxon>Dinosauria</taxon>
        <taxon>Saurischia</taxon>
        <taxon>Theropoda</taxon>
        <taxon>Coelurosauria</taxon>
        <taxon>Aves</taxon>
        <taxon>Neognathae</taxon>
        <taxon>Neoaves</taxon>
        <taxon>Telluraves</taxon>
        <taxon>Australaves</taxon>
        <taxon>Psittaciformes</taxon>
        <taxon>Psittacidae</taxon>
        <taxon>Amazona</taxon>
    </lineage>
</organism>
<keyword evidence="2" id="KW-1185">Reference proteome</keyword>